<dbReference type="STRING" id="60547.GCA_000751215_01636"/>
<proteinExistence type="predicted"/>
<evidence type="ECO:0000259" key="3">
    <source>
        <dbReference type="PROSITE" id="PS51371"/>
    </source>
</evidence>
<keyword evidence="1 2" id="KW-0129">CBS domain</keyword>
<dbReference type="PANTHER" id="PTHR43080">
    <property type="entry name" value="CBS DOMAIN-CONTAINING PROTEIN CBSX3, MITOCHONDRIAL"/>
    <property type="match status" value="1"/>
</dbReference>
<evidence type="ECO:0000256" key="2">
    <source>
        <dbReference type="PROSITE-ProRule" id="PRU00703"/>
    </source>
</evidence>
<reference evidence="4 5" key="1">
    <citation type="submission" date="2014-03" db="EMBL/GenBank/DDBJ databases">
        <title>Draft Genome Sequences of Four Burkholderia Strains.</title>
        <authorList>
            <person name="Liu X.Y."/>
            <person name="Li C.X."/>
            <person name="Xu J.H."/>
        </authorList>
    </citation>
    <scope>NUCLEOTIDE SEQUENCE [LARGE SCALE GENOMIC DNA]</scope>
    <source>
        <strain evidence="4 5">DSM 50014</strain>
    </source>
</reference>
<protein>
    <recommendedName>
        <fullName evidence="3">CBS domain-containing protein</fullName>
    </recommendedName>
</protein>
<dbReference type="Gene3D" id="3.10.580.10">
    <property type="entry name" value="CBS-domain"/>
    <property type="match status" value="2"/>
</dbReference>
<dbReference type="SUPFAM" id="SSF54631">
    <property type="entry name" value="CBS-domain pair"/>
    <property type="match status" value="1"/>
</dbReference>
<dbReference type="EMBL" id="JFHC01000071">
    <property type="protein sequence ID" value="KDR38935.1"/>
    <property type="molecule type" value="Genomic_DNA"/>
</dbReference>
<dbReference type="Proteomes" id="UP000027466">
    <property type="component" value="Unassembled WGS sequence"/>
</dbReference>
<dbReference type="AlphaFoldDB" id="A0A069PEB3"/>
<feature type="domain" description="CBS" evidence="3">
    <location>
        <begin position="66"/>
        <end position="122"/>
    </location>
</feature>
<dbReference type="Pfam" id="PF00571">
    <property type="entry name" value="CBS"/>
    <property type="match status" value="2"/>
</dbReference>
<dbReference type="RefSeq" id="WP_051672909.1">
    <property type="nucleotide sequence ID" value="NZ_CADFFX010000031.1"/>
</dbReference>
<dbReference type="PROSITE" id="PS51371">
    <property type="entry name" value="CBS"/>
    <property type="match status" value="2"/>
</dbReference>
<accession>A0A069PEB3</accession>
<dbReference type="PANTHER" id="PTHR43080:SF29">
    <property type="entry name" value="OS02G0818000 PROTEIN"/>
    <property type="match status" value="1"/>
</dbReference>
<feature type="domain" description="CBS" evidence="3">
    <location>
        <begin position="140"/>
        <end position="196"/>
    </location>
</feature>
<evidence type="ECO:0000313" key="5">
    <source>
        <dbReference type="Proteomes" id="UP000027466"/>
    </source>
</evidence>
<gene>
    <name evidence="4" type="ORF">BG61_36540</name>
</gene>
<sequence length="196" mass="21883">MSAQFDFSRWLAGLRRATELLDARQFLQGRSQPCQPDMVRLEKLRDHFEQQAHFRTLMELTCADVMRSPVTSVTGDQRIEDALALLDRRRIKLLPVVKAGNRLIGVVTRVDLDPMGHIGHGSRSDRAAREWRLSPVRSVLSTAVVTVAATTLVADVLPLFTSKGHHHLPVVLDDDEVIGMLTQSDIVGIMCSNRVP</sequence>
<dbReference type="InterPro" id="IPR000644">
    <property type="entry name" value="CBS_dom"/>
</dbReference>
<dbReference type="InterPro" id="IPR051257">
    <property type="entry name" value="Diverse_CBS-Domain"/>
</dbReference>
<evidence type="ECO:0000313" key="4">
    <source>
        <dbReference type="EMBL" id="KDR38935.1"/>
    </source>
</evidence>
<dbReference type="InterPro" id="IPR046342">
    <property type="entry name" value="CBS_dom_sf"/>
</dbReference>
<dbReference type="SMART" id="SM00116">
    <property type="entry name" value="CBS"/>
    <property type="match status" value="2"/>
</dbReference>
<evidence type="ECO:0000256" key="1">
    <source>
        <dbReference type="ARBA" id="ARBA00023122"/>
    </source>
</evidence>
<comment type="caution">
    <text evidence="4">The sequence shown here is derived from an EMBL/GenBank/DDBJ whole genome shotgun (WGS) entry which is preliminary data.</text>
</comment>
<keyword evidence="5" id="KW-1185">Reference proteome</keyword>
<name>A0A069PEB3_9BURK</name>
<organism evidence="4 5">
    <name type="scientific">Caballeronia glathei</name>
    <dbReference type="NCBI Taxonomy" id="60547"/>
    <lineage>
        <taxon>Bacteria</taxon>
        <taxon>Pseudomonadati</taxon>
        <taxon>Pseudomonadota</taxon>
        <taxon>Betaproteobacteria</taxon>
        <taxon>Burkholderiales</taxon>
        <taxon>Burkholderiaceae</taxon>
        <taxon>Caballeronia</taxon>
    </lineage>
</organism>